<sequence>MERGKSFPIKYFYVKNINVSARYCIFKDLRNSQQHKYESILAFSSSRFTEFFCSFHSHFRVLGSIRRKSEMADTGKSFYFWYGRLSFRCASFTYGIDNHK</sequence>
<accession>F2WL87</accession>
<dbReference type="RefSeq" id="YP_004347122.1">
    <property type="nucleotide sequence ID" value="NC_015326.1"/>
</dbReference>
<gene>
    <name evidence="1" type="ORF">LAU_0159</name>
</gene>
<reference evidence="1 2" key="1">
    <citation type="journal article" date="2011" name="Environ. Microbiol.">
        <title>Lausannevirus, a giant amoebal virus encoding histone doublets.</title>
        <authorList>
            <person name="Thomas V."/>
            <person name="Bertelli C."/>
            <person name="Collyn F."/>
            <person name="Casson N."/>
            <person name="Telenti A."/>
            <person name="Goesmann A."/>
            <person name="Croxatto A."/>
            <person name="Greub G."/>
        </authorList>
    </citation>
    <scope>NUCLEOTIDE SEQUENCE [LARGE SCALE GENOMIC DNA]</scope>
    <source>
        <strain evidence="1">7715</strain>
    </source>
</reference>
<protein>
    <submittedName>
        <fullName evidence="1">Uncharacterized protein</fullName>
    </submittedName>
</protein>
<name>F2WL87_9VIRU</name>
<organism evidence="1 2">
    <name type="scientific">Lausannevirus</name>
    <dbReference type="NCBI Taxonomy" id="999883"/>
    <lineage>
        <taxon>Viruses</taxon>
        <taxon>Varidnaviria</taxon>
        <taxon>Bamfordvirae</taxon>
        <taxon>Nucleocytoviricota</taxon>
        <taxon>Megaviricetes</taxon>
        <taxon>Pimascovirales</taxon>
        <taxon>Pimascovirales incertae sedis</taxon>
        <taxon>Marseilleviridae</taxon>
        <taxon>Losannavirus</taxon>
        <taxon>Losannavirus lausannense</taxon>
    </lineage>
</organism>
<evidence type="ECO:0000313" key="2">
    <source>
        <dbReference type="Proteomes" id="UP000203366"/>
    </source>
</evidence>
<dbReference type="Proteomes" id="UP000203366">
    <property type="component" value="Segment"/>
</dbReference>
<evidence type="ECO:0000313" key="1">
    <source>
        <dbReference type="EMBL" id="AEA07010.1"/>
    </source>
</evidence>
<dbReference type="GeneID" id="10399742"/>
<proteinExistence type="predicted"/>
<dbReference type="KEGG" id="vg:10399742"/>
<keyword evidence="2" id="KW-1185">Reference proteome</keyword>
<dbReference type="EMBL" id="HQ113105">
    <property type="protein sequence ID" value="AEA07010.1"/>
    <property type="molecule type" value="Genomic_DNA"/>
</dbReference>